<feature type="compositionally biased region" description="Low complexity" evidence="1">
    <location>
        <begin position="11"/>
        <end position="23"/>
    </location>
</feature>
<feature type="region of interest" description="Disordered" evidence="1">
    <location>
        <begin position="1"/>
        <end position="23"/>
    </location>
</feature>
<evidence type="ECO:0000313" key="2">
    <source>
        <dbReference type="EMBL" id="JAD39669.1"/>
    </source>
</evidence>
<accession>A0A0A8ZJV5</accession>
<reference evidence="2" key="2">
    <citation type="journal article" date="2015" name="Data Brief">
        <title>Shoot transcriptome of the giant reed, Arundo donax.</title>
        <authorList>
            <person name="Barrero R.A."/>
            <person name="Guerrero F.D."/>
            <person name="Moolhuijzen P."/>
            <person name="Goolsby J.A."/>
            <person name="Tidwell J."/>
            <person name="Bellgard S.E."/>
            <person name="Bellgard M.I."/>
        </authorList>
    </citation>
    <scope>NUCLEOTIDE SEQUENCE</scope>
    <source>
        <tissue evidence="2">Shoot tissue taken approximately 20 cm above the soil surface</tissue>
    </source>
</reference>
<dbReference type="AlphaFoldDB" id="A0A0A8ZJV5"/>
<name>A0A0A8ZJV5_ARUDO</name>
<protein>
    <submittedName>
        <fullName evidence="2">Uncharacterized protein</fullName>
    </submittedName>
</protein>
<proteinExistence type="predicted"/>
<evidence type="ECO:0000256" key="1">
    <source>
        <dbReference type="SAM" id="MobiDB-lite"/>
    </source>
</evidence>
<sequence>MCRSSRRAPRAKPALASASARAA</sequence>
<feature type="compositionally biased region" description="Basic residues" evidence="1">
    <location>
        <begin position="1"/>
        <end position="10"/>
    </location>
</feature>
<organism evidence="2">
    <name type="scientific">Arundo donax</name>
    <name type="common">Giant reed</name>
    <name type="synonym">Donax arundinaceus</name>
    <dbReference type="NCBI Taxonomy" id="35708"/>
    <lineage>
        <taxon>Eukaryota</taxon>
        <taxon>Viridiplantae</taxon>
        <taxon>Streptophyta</taxon>
        <taxon>Embryophyta</taxon>
        <taxon>Tracheophyta</taxon>
        <taxon>Spermatophyta</taxon>
        <taxon>Magnoliopsida</taxon>
        <taxon>Liliopsida</taxon>
        <taxon>Poales</taxon>
        <taxon>Poaceae</taxon>
        <taxon>PACMAD clade</taxon>
        <taxon>Arundinoideae</taxon>
        <taxon>Arundineae</taxon>
        <taxon>Arundo</taxon>
    </lineage>
</organism>
<reference evidence="2" key="1">
    <citation type="submission" date="2014-09" db="EMBL/GenBank/DDBJ databases">
        <authorList>
            <person name="Magalhaes I.L.F."/>
            <person name="Oliveira U."/>
            <person name="Santos F.R."/>
            <person name="Vidigal T.H.D.A."/>
            <person name="Brescovit A.D."/>
            <person name="Santos A.J."/>
        </authorList>
    </citation>
    <scope>NUCLEOTIDE SEQUENCE</scope>
    <source>
        <tissue evidence="2">Shoot tissue taken approximately 20 cm above the soil surface</tissue>
    </source>
</reference>
<dbReference type="EMBL" id="GBRH01258226">
    <property type="protein sequence ID" value="JAD39669.1"/>
    <property type="molecule type" value="Transcribed_RNA"/>
</dbReference>